<keyword evidence="10" id="KW-1185">Reference proteome</keyword>
<evidence type="ECO:0000256" key="2">
    <source>
        <dbReference type="ARBA" id="ARBA00007863"/>
    </source>
</evidence>
<feature type="transmembrane region" description="Helical" evidence="8">
    <location>
        <begin position="56"/>
        <end position="75"/>
    </location>
</feature>
<keyword evidence="3" id="KW-0813">Transport</keyword>
<keyword evidence="6 8" id="KW-0472">Membrane</keyword>
<comment type="similarity">
    <text evidence="2">Belongs to the SLC35F solute transporter family.</text>
</comment>
<protein>
    <submittedName>
        <fullName evidence="9">Solute carrier family 35 member SLC35F1/F2/F6</fullName>
    </submittedName>
</protein>
<evidence type="ECO:0000313" key="10">
    <source>
        <dbReference type="Proteomes" id="UP000683000"/>
    </source>
</evidence>
<keyword evidence="5 8" id="KW-1133">Transmembrane helix</keyword>
<comment type="subcellular location">
    <subcellularLocation>
        <location evidence="1">Membrane</location>
        <topology evidence="1">Multi-pass membrane protein</topology>
    </subcellularLocation>
</comment>
<dbReference type="GO" id="GO:0022857">
    <property type="term" value="F:transmembrane transporter activity"/>
    <property type="evidence" value="ECO:0007669"/>
    <property type="project" value="InterPro"/>
</dbReference>
<dbReference type="GO" id="GO:0016020">
    <property type="term" value="C:membrane"/>
    <property type="evidence" value="ECO:0007669"/>
    <property type="project" value="UniProtKB-SubCell"/>
</dbReference>
<evidence type="ECO:0000256" key="5">
    <source>
        <dbReference type="ARBA" id="ARBA00022989"/>
    </source>
</evidence>
<proteinExistence type="inferred from homology"/>
<dbReference type="PANTHER" id="PTHR14233">
    <property type="entry name" value="DUF914-RELATED"/>
    <property type="match status" value="1"/>
</dbReference>
<gene>
    <name evidence="9" type="ORF">JVT61DRAFT_12114</name>
</gene>
<evidence type="ECO:0000256" key="3">
    <source>
        <dbReference type="ARBA" id="ARBA00022448"/>
    </source>
</evidence>
<keyword evidence="4 8" id="KW-0812">Transmembrane</keyword>
<dbReference type="Proteomes" id="UP000683000">
    <property type="component" value="Unassembled WGS sequence"/>
</dbReference>
<sequence length="127" mass="14444">MWGTLINGIQATALERYTMTQASWNGTTIGFLLVYTTSLFVLYTTAPMLYRSASSAYFNISLLTSDFYGLLFGMVQHFSPFWLYFPTFAVVVVGLIVYFWHATPEEQGKLDPHRPDYVRSTEESVAV</sequence>
<reference evidence="9" key="1">
    <citation type="submission" date="2021-03" db="EMBL/GenBank/DDBJ databases">
        <title>Evolutionary innovations through gain and loss of genes in the ectomycorrhizal Boletales.</title>
        <authorList>
            <person name="Wu G."/>
            <person name="Miyauchi S."/>
            <person name="Morin E."/>
            <person name="Yang Z.-L."/>
            <person name="Xu J."/>
            <person name="Martin F.M."/>
        </authorList>
    </citation>
    <scope>NUCLEOTIDE SEQUENCE</scope>
    <source>
        <strain evidence="9">BR01</strain>
    </source>
</reference>
<feature type="transmembrane region" description="Helical" evidence="8">
    <location>
        <begin position="24"/>
        <end position="44"/>
    </location>
</feature>
<accession>A0A8I2YEQ4</accession>
<dbReference type="InterPro" id="IPR009262">
    <property type="entry name" value="SLC35_F1/F2/F6"/>
</dbReference>
<comment type="caution">
    <text evidence="9">The sequence shown here is derived from an EMBL/GenBank/DDBJ whole genome shotgun (WGS) entry which is preliminary data.</text>
</comment>
<dbReference type="OrthoDB" id="2670581at2759"/>
<feature type="transmembrane region" description="Helical" evidence="8">
    <location>
        <begin position="81"/>
        <end position="100"/>
    </location>
</feature>
<organism evidence="9 10">
    <name type="scientific">Boletus reticuloceps</name>
    <dbReference type="NCBI Taxonomy" id="495285"/>
    <lineage>
        <taxon>Eukaryota</taxon>
        <taxon>Fungi</taxon>
        <taxon>Dikarya</taxon>
        <taxon>Basidiomycota</taxon>
        <taxon>Agaricomycotina</taxon>
        <taxon>Agaricomycetes</taxon>
        <taxon>Agaricomycetidae</taxon>
        <taxon>Boletales</taxon>
        <taxon>Boletineae</taxon>
        <taxon>Boletaceae</taxon>
        <taxon>Boletoideae</taxon>
        <taxon>Boletus</taxon>
    </lineage>
</organism>
<dbReference type="InterPro" id="IPR052221">
    <property type="entry name" value="SLC35F_Transporter"/>
</dbReference>
<name>A0A8I2YEQ4_9AGAM</name>
<evidence type="ECO:0000313" key="9">
    <source>
        <dbReference type="EMBL" id="KAG6370393.1"/>
    </source>
</evidence>
<dbReference type="PANTHER" id="PTHR14233:SF4">
    <property type="entry name" value="SOLUTE CARRIER FAMILY 35 MEMBER F2"/>
    <property type="match status" value="1"/>
</dbReference>
<dbReference type="EMBL" id="JAGFBS010000052">
    <property type="protein sequence ID" value="KAG6370393.1"/>
    <property type="molecule type" value="Genomic_DNA"/>
</dbReference>
<dbReference type="Pfam" id="PF06027">
    <property type="entry name" value="SLC35F"/>
    <property type="match status" value="1"/>
</dbReference>
<dbReference type="AlphaFoldDB" id="A0A8I2YEQ4"/>
<feature type="region of interest" description="Disordered" evidence="7">
    <location>
        <begin position="107"/>
        <end position="127"/>
    </location>
</feature>
<evidence type="ECO:0000256" key="1">
    <source>
        <dbReference type="ARBA" id="ARBA00004141"/>
    </source>
</evidence>
<evidence type="ECO:0000256" key="8">
    <source>
        <dbReference type="SAM" id="Phobius"/>
    </source>
</evidence>
<evidence type="ECO:0000256" key="7">
    <source>
        <dbReference type="SAM" id="MobiDB-lite"/>
    </source>
</evidence>
<evidence type="ECO:0000256" key="4">
    <source>
        <dbReference type="ARBA" id="ARBA00022692"/>
    </source>
</evidence>
<evidence type="ECO:0000256" key="6">
    <source>
        <dbReference type="ARBA" id="ARBA00023136"/>
    </source>
</evidence>